<feature type="transmembrane region" description="Helical" evidence="7">
    <location>
        <begin position="377"/>
        <end position="397"/>
    </location>
</feature>
<dbReference type="PATRIC" id="fig|1082931.4.peg.2840"/>
<organism evidence="9 10">
    <name type="scientific">Pelagibacterium halotolerans (strain DSM 22347 / JCM 15775 / CGMCC 1.7692 / B2)</name>
    <dbReference type="NCBI Taxonomy" id="1082931"/>
    <lineage>
        <taxon>Bacteria</taxon>
        <taxon>Pseudomonadati</taxon>
        <taxon>Pseudomonadota</taxon>
        <taxon>Alphaproteobacteria</taxon>
        <taxon>Hyphomicrobiales</taxon>
        <taxon>Devosiaceae</taxon>
        <taxon>Pelagibacterium</taxon>
    </lineage>
</organism>
<dbReference type="EMBL" id="CP003075">
    <property type="protein sequence ID" value="AEQ52878.1"/>
    <property type="molecule type" value="Genomic_DNA"/>
</dbReference>
<dbReference type="GO" id="GO:0005886">
    <property type="term" value="C:plasma membrane"/>
    <property type="evidence" value="ECO:0007669"/>
    <property type="project" value="UniProtKB-SubCell"/>
</dbReference>
<evidence type="ECO:0000256" key="2">
    <source>
        <dbReference type="ARBA" id="ARBA00022448"/>
    </source>
</evidence>
<dbReference type="InterPro" id="IPR011701">
    <property type="entry name" value="MFS"/>
</dbReference>
<dbReference type="Pfam" id="PF07690">
    <property type="entry name" value="MFS_1"/>
    <property type="match status" value="1"/>
</dbReference>
<feature type="transmembrane region" description="Helical" evidence="7">
    <location>
        <begin position="54"/>
        <end position="74"/>
    </location>
</feature>
<evidence type="ECO:0000313" key="9">
    <source>
        <dbReference type="EMBL" id="AEQ52878.1"/>
    </source>
</evidence>
<keyword evidence="6 7" id="KW-0472">Membrane</keyword>
<proteinExistence type="predicted"/>
<dbReference type="InterPro" id="IPR050171">
    <property type="entry name" value="MFS_Transporters"/>
</dbReference>
<keyword evidence="3" id="KW-1003">Cell membrane</keyword>
<keyword evidence="4 7" id="KW-0812">Transmembrane</keyword>
<keyword evidence="2" id="KW-0813">Transport</keyword>
<reference evidence="9 10" key="1">
    <citation type="journal article" date="2012" name="J. Bacteriol.">
        <title>Complete genome sequence of Pelagibacterium halotolerans B2T.</title>
        <authorList>
            <person name="Huo Y.Y."/>
            <person name="Cheng H."/>
            <person name="Han X.F."/>
            <person name="Jiang X.W."/>
            <person name="Sun C."/>
            <person name="Zhang X.Q."/>
            <person name="Zhu X.F."/>
            <person name="Liu Y.F."/>
            <person name="Li P.F."/>
            <person name="Ni P.X."/>
            <person name="Wu M."/>
        </authorList>
    </citation>
    <scope>NUCLEOTIDE SEQUENCE [LARGE SCALE GENOMIC DNA]</scope>
    <source>
        <strain evidence="10">DSM 22347 / JCM 15775 / CGMCC 1.7692 / B2</strain>
    </source>
</reference>
<dbReference type="PANTHER" id="PTHR23517:SF2">
    <property type="entry name" value="MULTIDRUG RESISTANCE PROTEIN MDTH"/>
    <property type="match status" value="1"/>
</dbReference>
<feature type="domain" description="Major facilitator superfamily (MFS) profile" evidence="8">
    <location>
        <begin position="17"/>
        <end position="402"/>
    </location>
</feature>
<keyword evidence="5 7" id="KW-1133">Transmembrane helix</keyword>
<feature type="transmembrane region" description="Helical" evidence="7">
    <location>
        <begin position="221"/>
        <end position="239"/>
    </location>
</feature>
<dbReference type="PROSITE" id="PS00216">
    <property type="entry name" value="SUGAR_TRANSPORT_1"/>
    <property type="match status" value="1"/>
</dbReference>
<dbReference type="eggNOG" id="COG2814">
    <property type="taxonomic scope" value="Bacteria"/>
</dbReference>
<dbReference type="GO" id="GO:0022857">
    <property type="term" value="F:transmembrane transporter activity"/>
    <property type="evidence" value="ECO:0007669"/>
    <property type="project" value="InterPro"/>
</dbReference>
<sequence>MYRNLRMLTAVRQFNLTIWLVILSTFAGRFVLFMIWPFLAILLHRKFGLNEFEVGIFLALATAAGVVFGFYVGYLSDKLGRRKIMIAGLVLSIISMIVLGTADSLLMLFAGTLLQALARPMVEDPGRALMTDMVQDRDVKDMALHVRYFALNVGAATGPMLGAAAGLTGQQATFLLLGAVYGLYLAAAAIVFNIERPLQGSTMAANFSLGDVVRVLRRDNAFMLFVFAGLICSIAYGQIDAGLVQYLQQQSVVDIATLYAFLIGTNAATIVVFQFPLLKLTAGISPFLRAMIGVTLFAAGFLGFGLTPVEPPFALLVAMFILSLGEAILFPTMNIIIDRLAIPEMKGSYFGAFSFSVFGFALAPLVGGSLLYWFGGLVLWLLMTFFSVLVALLFFLADRFSERTV</sequence>
<dbReference type="HOGENOM" id="CLU_001265_60_0_5"/>
<dbReference type="InterPro" id="IPR020846">
    <property type="entry name" value="MFS_dom"/>
</dbReference>
<evidence type="ECO:0000256" key="5">
    <source>
        <dbReference type="ARBA" id="ARBA00022989"/>
    </source>
</evidence>
<evidence type="ECO:0000256" key="4">
    <source>
        <dbReference type="ARBA" id="ARBA00022692"/>
    </source>
</evidence>
<dbReference type="KEGG" id="phl:KKY_2873"/>
<evidence type="ECO:0000313" key="10">
    <source>
        <dbReference type="Proteomes" id="UP000008850"/>
    </source>
</evidence>
<evidence type="ECO:0000256" key="1">
    <source>
        <dbReference type="ARBA" id="ARBA00004651"/>
    </source>
</evidence>
<dbReference type="InterPro" id="IPR036259">
    <property type="entry name" value="MFS_trans_sf"/>
</dbReference>
<evidence type="ECO:0000256" key="6">
    <source>
        <dbReference type="ARBA" id="ARBA00023136"/>
    </source>
</evidence>
<gene>
    <name evidence="9" type="ordered locus">KKY_2873</name>
</gene>
<dbReference type="SUPFAM" id="SSF103473">
    <property type="entry name" value="MFS general substrate transporter"/>
    <property type="match status" value="1"/>
</dbReference>
<feature type="transmembrane region" description="Helical" evidence="7">
    <location>
        <begin position="259"/>
        <end position="278"/>
    </location>
</feature>
<dbReference type="Proteomes" id="UP000008850">
    <property type="component" value="Chromosome"/>
</dbReference>
<evidence type="ECO:0000256" key="7">
    <source>
        <dbReference type="SAM" id="Phobius"/>
    </source>
</evidence>
<feature type="transmembrane region" description="Helical" evidence="7">
    <location>
        <begin position="86"/>
        <end position="110"/>
    </location>
</feature>
<feature type="transmembrane region" description="Helical" evidence="7">
    <location>
        <begin position="174"/>
        <end position="194"/>
    </location>
</feature>
<keyword evidence="10" id="KW-1185">Reference proteome</keyword>
<dbReference type="Gene3D" id="1.20.1250.20">
    <property type="entry name" value="MFS general substrate transporter like domains"/>
    <property type="match status" value="1"/>
</dbReference>
<comment type="subcellular location">
    <subcellularLocation>
        <location evidence="1">Cell membrane</location>
        <topology evidence="1">Multi-pass membrane protein</topology>
    </subcellularLocation>
</comment>
<evidence type="ECO:0000256" key="3">
    <source>
        <dbReference type="ARBA" id="ARBA00022475"/>
    </source>
</evidence>
<feature type="transmembrane region" description="Helical" evidence="7">
    <location>
        <begin position="349"/>
        <end position="371"/>
    </location>
</feature>
<dbReference type="STRING" id="1082931.KKY_2873"/>
<dbReference type="PROSITE" id="PS50850">
    <property type="entry name" value="MFS"/>
    <property type="match status" value="1"/>
</dbReference>
<feature type="transmembrane region" description="Helical" evidence="7">
    <location>
        <begin position="290"/>
        <end position="307"/>
    </location>
</feature>
<feature type="transmembrane region" description="Helical" evidence="7">
    <location>
        <begin position="313"/>
        <end position="337"/>
    </location>
</feature>
<accession>G4RED3</accession>
<evidence type="ECO:0000259" key="8">
    <source>
        <dbReference type="PROSITE" id="PS50850"/>
    </source>
</evidence>
<name>G4RED3_PELHB</name>
<dbReference type="InterPro" id="IPR005829">
    <property type="entry name" value="Sugar_transporter_CS"/>
</dbReference>
<feature type="transmembrane region" description="Helical" evidence="7">
    <location>
        <begin position="16"/>
        <end position="42"/>
    </location>
</feature>
<protein>
    <submittedName>
        <fullName evidence="9">Permease</fullName>
    </submittedName>
</protein>
<dbReference type="AlphaFoldDB" id="G4RED3"/>
<dbReference type="PANTHER" id="PTHR23517">
    <property type="entry name" value="RESISTANCE PROTEIN MDTM, PUTATIVE-RELATED-RELATED"/>
    <property type="match status" value="1"/>
</dbReference>